<feature type="domain" description="HD" evidence="2">
    <location>
        <begin position="273"/>
        <end position="382"/>
    </location>
</feature>
<sequence>MMRYRAAVAVTGVFFAAGVVLAVLAALGASPAGAPQADGTLLLLIYFAAILFGATLQVHESDESSHMVDVGDTAALALSITYALPAGPVTPGVSWVVGVSAAGLIGGGILSGLMSPVGLSAVVGRALPRVVSVAILATLVHGRMDDSEIGDLLRQEPGNAVAVFLLALVYLVLLLEAPLRAEFTDRETESRREAHLSALRESVLLGFLPASTAVLIALAQPYLGLATLPVLLLPLAFNQIAVRRHEELRGHSRQSVLALSRMPEAMGLVRPGHAARVARLAVRIARELDLGRREIVEIERAALLHDLGQVRLAMPVPSGATVLAAPADQEDIAAVGAAIARATGVLDAESVLIEAQSLPYQHHVSHVRTIPLGSRILKVANAHDDLRTGEVGGLPPGDAHAALERIYLGLGHEYDPRVVEALAETLGAGVSGPGTGAAEVATP</sequence>
<organism evidence="3 4">
    <name type="scientific">Mobilicoccus caccae</name>
    <dbReference type="NCBI Taxonomy" id="1859295"/>
    <lineage>
        <taxon>Bacteria</taxon>
        <taxon>Bacillati</taxon>
        <taxon>Actinomycetota</taxon>
        <taxon>Actinomycetes</taxon>
        <taxon>Micrococcales</taxon>
        <taxon>Dermatophilaceae</taxon>
        <taxon>Mobilicoccus</taxon>
    </lineage>
</organism>
<dbReference type="InterPro" id="IPR052020">
    <property type="entry name" value="Cyclic_di-GMP/3'3'-cGAMP_PDE"/>
</dbReference>
<dbReference type="SUPFAM" id="SSF109604">
    <property type="entry name" value="HD-domain/PDEase-like"/>
    <property type="match status" value="1"/>
</dbReference>
<comment type="caution">
    <text evidence="3">The sequence shown here is derived from an EMBL/GenBank/DDBJ whole genome shotgun (WGS) entry which is preliminary data.</text>
</comment>
<protein>
    <recommendedName>
        <fullName evidence="2">HD domain-containing protein</fullName>
    </recommendedName>
</protein>
<dbReference type="RefSeq" id="WP_284302954.1">
    <property type="nucleotide sequence ID" value="NZ_BSUO01000001.1"/>
</dbReference>
<dbReference type="PANTHER" id="PTHR45228:SF4">
    <property type="entry name" value="LIPOPROTEIN"/>
    <property type="match status" value="1"/>
</dbReference>
<feature type="transmembrane region" description="Helical" evidence="1">
    <location>
        <begin position="159"/>
        <end position="177"/>
    </location>
</feature>
<feature type="transmembrane region" description="Helical" evidence="1">
    <location>
        <begin position="70"/>
        <end position="87"/>
    </location>
</feature>
<dbReference type="Gene3D" id="1.10.3210.10">
    <property type="entry name" value="Hypothetical protein af1432"/>
    <property type="match status" value="1"/>
</dbReference>
<proteinExistence type="predicted"/>
<dbReference type="Pfam" id="PF01966">
    <property type="entry name" value="HD"/>
    <property type="match status" value="1"/>
</dbReference>
<dbReference type="PANTHER" id="PTHR45228">
    <property type="entry name" value="CYCLIC DI-GMP PHOSPHODIESTERASE TM_0186-RELATED"/>
    <property type="match status" value="1"/>
</dbReference>
<keyword evidence="1" id="KW-1133">Transmembrane helix</keyword>
<dbReference type="InterPro" id="IPR003607">
    <property type="entry name" value="HD/PDEase_dom"/>
</dbReference>
<feature type="transmembrane region" description="Helical" evidence="1">
    <location>
        <begin position="126"/>
        <end position="144"/>
    </location>
</feature>
<feature type="transmembrane region" description="Helical" evidence="1">
    <location>
        <begin position="39"/>
        <end position="58"/>
    </location>
</feature>
<feature type="transmembrane region" description="Helical" evidence="1">
    <location>
        <begin position="198"/>
        <end position="216"/>
    </location>
</feature>
<gene>
    <name evidence="3" type="ORF">GCM10025883_09790</name>
</gene>
<keyword evidence="4" id="KW-1185">Reference proteome</keyword>
<evidence type="ECO:0000313" key="3">
    <source>
        <dbReference type="EMBL" id="GMA38934.1"/>
    </source>
</evidence>
<name>A0ABQ6ILX6_9MICO</name>
<evidence type="ECO:0000259" key="2">
    <source>
        <dbReference type="Pfam" id="PF01966"/>
    </source>
</evidence>
<dbReference type="CDD" id="cd00077">
    <property type="entry name" value="HDc"/>
    <property type="match status" value="1"/>
</dbReference>
<reference evidence="4" key="1">
    <citation type="journal article" date="2019" name="Int. J. Syst. Evol. Microbiol.">
        <title>The Global Catalogue of Microorganisms (GCM) 10K type strain sequencing project: providing services to taxonomists for standard genome sequencing and annotation.</title>
        <authorList>
            <consortium name="The Broad Institute Genomics Platform"/>
            <consortium name="The Broad Institute Genome Sequencing Center for Infectious Disease"/>
            <person name="Wu L."/>
            <person name="Ma J."/>
        </authorList>
    </citation>
    <scope>NUCLEOTIDE SEQUENCE [LARGE SCALE GENOMIC DNA]</scope>
    <source>
        <strain evidence="4">NBRC 113072</strain>
    </source>
</reference>
<keyword evidence="1" id="KW-0812">Transmembrane</keyword>
<evidence type="ECO:0000256" key="1">
    <source>
        <dbReference type="SAM" id="Phobius"/>
    </source>
</evidence>
<accession>A0ABQ6ILX6</accession>
<dbReference type="InterPro" id="IPR006674">
    <property type="entry name" value="HD_domain"/>
</dbReference>
<evidence type="ECO:0000313" key="4">
    <source>
        <dbReference type="Proteomes" id="UP001157126"/>
    </source>
</evidence>
<feature type="transmembrane region" description="Helical" evidence="1">
    <location>
        <begin position="93"/>
        <end position="114"/>
    </location>
</feature>
<dbReference type="Proteomes" id="UP001157126">
    <property type="component" value="Unassembled WGS sequence"/>
</dbReference>
<keyword evidence="1" id="KW-0472">Membrane</keyword>
<dbReference type="EMBL" id="BSUO01000001">
    <property type="protein sequence ID" value="GMA38934.1"/>
    <property type="molecule type" value="Genomic_DNA"/>
</dbReference>